<keyword evidence="4 6" id="KW-1133">Transmembrane helix</keyword>
<evidence type="ECO:0000313" key="7">
    <source>
        <dbReference type="EMBL" id="MBJ6362413.1"/>
    </source>
</evidence>
<dbReference type="Pfam" id="PF03788">
    <property type="entry name" value="LrgA"/>
    <property type="match status" value="1"/>
</dbReference>
<gene>
    <name evidence="7" type="ORF">JFN88_14195</name>
</gene>
<sequence>MKGLSILLGFSLLGYLIRAVFDLPVAGNVIGLILLVISLFAGWVKLEWVEDTAQFLLRHMMIFFAPIIVGTMLFFGRIGSEWLPIAASLIGATVIVLLVSGYVTTWLGGKQEEKAHE</sequence>
<evidence type="ECO:0000256" key="6">
    <source>
        <dbReference type="SAM" id="Phobius"/>
    </source>
</evidence>
<keyword evidence="3 6" id="KW-0812">Transmembrane</keyword>
<feature type="transmembrane region" description="Helical" evidence="6">
    <location>
        <begin position="29"/>
        <end position="48"/>
    </location>
</feature>
<evidence type="ECO:0000256" key="5">
    <source>
        <dbReference type="ARBA" id="ARBA00023136"/>
    </source>
</evidence>
<feature type="transmembrane region" description="Helical" evidence="6">
    <location>
        <begin position="60"/>
        <end position="79"/>
    </location>
</feature>
<keyword evidence="5 6" id="KW-0472">Membrane</keyword>
<evidence type="ECO:0000256" key="3">
    <source>
        <dbReference type="ARBA" id="ARBA00022692"/>
    </source>
</evidence>
<protein>
    <submittedName>
        <fullName evidence="7">CidA/LrgA family protein</fullName>
    </submittedName>
</protein>
<evidence type="ECO:0000313" key="8">
    <source>
        <dbReference type="Proteomes" id="UP000640274"/>
    </source>
</evidence>
<dbReference type="GO" id="GO:0005886">
    <property type="term" value="C:plasma membrane"/>
    <property type="evidence" value="ECO:0007669"/>
    <property type="project" value="UniProtKB-SubCell"/>
</dbReference>
<keyword evidence="8" id="KW-1185">Reference proteome</keyword>
<evidence type="ECO:0000256" key="2">
    <source>
        <dbReference type="ARBA" id="ARBA00022475"/>
    </source>
</evidence>
<dbReference type="AlphaFoldDB" id="A0A934J8V1"/>
<evidence type="ECO:0000256" key="4">
    <source>
        <dbReference type="ARBA" id="ARBA00022989"/>
    </source>
</evidence>
<dbReference type="InterPro" id="IPR005538">
    <property type="entry name" value="LrgA/CidA"/>
</dbReference>
<keyword evidence="2" id="KW-1003">Cell membrane</keyword>
<feature type="transmembrane region" description="Helical" evidence="6">
    <location>
        <begin position="85"/>
        <end position="107"/>
    </location>
</feature>
<organism evidence="7 8">
    <name type="scientific">Paenibacillus roseus</name>
    <dbReference type="NCBI Taxonomy" id="2798579"/>
    <lineage>
        <taxon>Bacteria</taxon>
        <taxon>Bacillati</taxon>
        <taxon>Bacillota</taxon>
        <taxon>Bacilli</taxon>
        <taxon>Bacillales</taxon>
        <taxon>Paenibacillaceae</taxon>
        <taxon>Paenibacillus</taxon>
    </lineage>
</organism>
<dbReference type="RefSeq" id="WP_199019958.1">
    <property type="nucleotide sequence ID" value="NZ_JAELUP010000072.1"/>
</dbReference>
<evidence type="ECO:0000256" key="1">
    <source>
        <dbReference type="ARBA" id="ARBA00004651"/>
    </source>
</evidence>
<dbReference type="EMBL" id="JAELUP010000072">
    <property type="protein sequence ID" value="MBJ6362413.1"/>
    <property type="molecule type" value="Genomic_DNA"/>
</dbReference>
<comment type="caution">
    <text evidence="7">The sequence shown here is derived from an EMBL/GenBank/DDBJ whole genome shotgun (WGS) entry which is preliminary data.</text>
</comment>
<reference evidence="7" key="1">
    <citation type="submission" date="2020-12" db="EMBL/GenBank/DDBJ databases">
        <authorList>
            <person name="Huq M.A."/>
        </authorList>
    </citation>
    <scope>NUCLEOTIDE SEQUENCE</scope>
    <source>
        <strain evidence="7">MAHUQ-46</strain>
    </source>
</reference>
<dbReference type="Proteomes" id="UP000640274">
    <property type="component" value="Unassembled WGS sequence"/>
</dbReference>
<comment type="subcellular location">
    <subcellularLocation>
        <location evidence="1">Cell membrane</location>
        <topology evidence="1">Multi-pass membrane protein</topology>
    </subcellularLocation>
</comment>
<accession>A0A934J8V1</accession>
<name>A0A934J8V1_9BACL</name>
<dbReference type="PANTHER" id="PTHR33931">
    <property type="entry name" value="HOLIN-LIKE PROTEIN CIDA-RELATED"/>
    <property type="match status" value="1"/>
</dbReference>
<dbReference type="PANTHER" id="PTHR33931:SF2">
    <property type="entry name" value="HOLIN-LIKE PROTEIN CIDA"/>
    <property type="match status" value="1"/>
</dbReference>
<proteinExistence type="predicted"/>